<evidence type="ECO:0000313" key="4">
    <source>
        <dbReference type="Proteomes" id="UP000192491"/>
    </source>
</evidence>
<dbReference type="Gene3D" id="3.30.300.20">
    <property type="match status" value="1"/>
</dbReference>
<keyword evidence="1 2" id="KW-0690">Ribosome biogenesis</keyword>
<proteinExistence type="inferred from homology"/>
<dbReference type="NCBIfam" id="TIGR00082">
    <property type="entry name" value="rbfA"/>
    <property type="match status" value="1"/>
</dbReference>
<dbReference type="PROSITE" id="PS01319">
    <property type="entry name" value="RBFA"/>
    <property type="match status" value="1"/>
</dbReference>
<sequence>MPNHAPHGFARTERVSGQIRRDLAILIRDRVKDPRVGMVTLLDVEVSKDFAHAKIWFDVLQADQGLDAQTALNHAAGFLRRELGHLLKLRMTPALHFFYDDTQSRGNALSVLIDRAVASDQHPQEDAATDTDAP</sequence>
<comment type="similarity">
    <text evidence="2">Belongs to the RbfA family.</text>
</comment>
<dbReference type="AlphaFoldDB" id="A0A1Y1QLG7"/>
<dbReference type="GO" id="GO:0030490">
    <property type="term" value="P:maturation of SSU-rRNA"/>
    <property type="evidence" value="ECO:0007669"/>
    <property type="project" value="UniProtKB-UniRule"/>
</dbReference>
<evidence type="ECO:0000313" key="3">
    <source>
        <dbReference type="EMBL" id="OQX08309.1"/>
    </source>
</evidence>
<comment type="function">
    <text evidence="2">One of several proteins that assist in the late maturation steps of the functional core of the 30S ribosomal subunit. Associates with free 30S ribosomal subunits (but not with 30S subunits that are part of 70S ribosomes or polysomes). Required for efficient processing of 16S rRNA. May interact with the 5'-terminal helix region of 16S rRNA.</text>
</comment>
<dbReference type="GO" id="GO:0005829">
    <property type="term" value="C:cytosol"/>
    <property type="evidence" value="ECO:0007669"/>
    <property type="project" value="TreeGrafter"/>
</dbReference>
<comment type="subunit">
    <text evidence="2">Monomer. Binds 30S ribosomal subunits, but not 50S ribosomal subunits or 70S ribosomes.</text>
</comment>
<dbReference type="SUPFAM" id="SSF89919">
    <property type="entry name" value="Ribosome-binding factor A, RbfA"/>
    <property type="match status" value="1"/>
</dbReference>
<dbReference type="Proteomes" id="UP000192491">
    <property type="component" value="Unassembled WGS sequence"/>
</dbReference>
<dbReference type="InterPro" id="IPR000238">
    <property type="entry name" value="RbfA"/>
</dbReference>
<dbReference type="PANTHER" id="PTHR33515:SF1">
    <property type="entry name" value="RIBOSOME-BINDING FACTOR A, CHLOROPLASTIC-RELATED"/>
    <property type="match status" value="1"/>
</dbReference>
<dbReference type="GO" id="GO:0043024">
    <property type="term" value="F:ribosomal small subunit binding"/>
    <property type="evidence" value="ECO:0007669"/>
    <property type="project" value="TreeGrafter"/>
</dbReference>
<accession>A0A1Y1QLG7</accession>
<dbReference type="EMBL" id="MTEJ01000179">
    <property type="protein sequence ID" value="OQX08309.1"/>
    <property type="molecule type" value="Genomic_DNA"/>
</dbReference>
<name>A0A1Y1QLG7_9GAMM</name>
<organism evidence="3 4">
    <name type="scientific">Thiothrix lacustris</name>
    <dbReference type="NCBI Taxonomy" id="525917"/>
    <lineage>
        <taxon>Bacteria</taxon>
        <taxon>Pseudomonadati</taxon>
        <taxon>Pseudomonadota</taxon>
        <taxon>Gammaproteobacteria</taxon>
        <taxon>Thiotrichales</taxon>
        <taxon>Thiotrichaceae</taxon>
        <taxon>Thiothrix</taxon>
    </lineage>
</organism>
<keyword evidence="2" id="KW-0963">Cytoplasm</keyword>
<evidence type="ECO:0000256" key="2">
    <source>
        <dbReference type="HAMAP-Rule" id="MF_00003"/>
    </source>
</evidence>
<dbReference type="Pfam" id="PF02033">
    <property type="entry name" value="RBFA"/>
    <property type="match status" value="1"/>
</dbReference>
<gene>
    <name evidence="2" type="primary">rbfA</name>
    <name evidence="3" type="ORF">BWK73_25825</name>
</gene>
<reference evidence="3 4" key="1">
    <citation type="submission" date="2017-01" db="EMBL/GenBank/DDBJ databases">
        <title>Novel large sulfur bacteria in the metagenomes of groundwater-fed chemosynthetic microbial mats in the Lake Huron basin.</title>
        <authorList>
            <person name="Sharrar A.M."/>
            <person name="Flood B.E."/>
            <person name="Bailey J.V."/>
            <person name="Jones D.S."/>
            <person name="Biddanda B."/>
            <person name="Ruberg S.A."/>
            <person name="Marcus D.N."/>
            <person name="Dick G.J."/>
        </authorList>
    </citation>
    <scope>NUCLEOTIDE SEQUENCE [LARGE SCALE GENOMIC DNA]</scope>
    <source>
        <strain evidence="3">A8</strain>
    </source>
</reference>
<dbReference type="InterPro" id="IPR015946">
    <property type="entry name" value="KH_dom-like_a/b"/>
</dbReference>
<dbReference type="PANTHER" id="PTHR33515">
    <property type="entry name" value="RIBOSOME-BINDING FACTOR A, CHLOROPLASTIC-RELATED"/>
    <property type="match status" value="1"/>
</dbReference>
<dbReference type="InterPro" id="IPR023799">
    <property type="entry name" value="RbfA_dom_sf"/>
</dbReference>
<evidence type="ECO:0000256" key="1">
    <source>
        <dbReference type="ARBA" id="ARBA00022517"/>
    </source>
</evidence>
<dbReference type="InterPro" id="IPR020053">
    <property type="entry name" value="Ribosome-bd_factorA_CS"/>
</dbReference>
<comment type="caution">
    <text evidence="3">The sequence shown here is derived from an EMBL/GenBank/DDBJ whole genome shotgun (WGS) entry which is preliminary data.</text>
</comment>
<protein>
    <recommendedName>
        <fullName evidence="2">Ribosome-binding factor A</fullName>
    </recommendedName>
</protein>
<comment type="subcellular location">
    <subcellularLocation>
        <location evidence="2">Cytoplasm</location>
    </subcellularLocation>
</comment>
<dbReference type="HAMAP" id="MF_00003">
    <property type="entry name" value="RbfA"/>
    <property type="match status" value="1"/>
</dbReference>